<reference evidence="3" key="1">
    <citation type="journal article" date="2014" name="Front. Microbiol.">
        <title>High frequency of phylogenetically diverse reductive dehalogenase-homologous genes in deep subseafloor sedimentary metagenomes.</title>
        <authorList>
            <person name="Kawai M."/>
            <person name="Futagami T."/>
            <person name="Toyoda A."/>
            <person name="Takaki Y."/>
            <person name="Nishi S."/>
            <person name="Hori S."/>
            <person name="Arai W."/>
            <person name="Tsubouchi T."/>
            <person name="Morono Y."/>
            <person name="Uchiyama I."/>
            <person name="Ito T."/>
            <person name="Fujiyama A."/>
            <person name="Inagaki F."/>
            <person name="Takami H."/>
        </authorList>
    </citation>
    <scope>NUCLEOTIDE SEQUENCE</scope>
    <source>
        <strain evidence="3">Expedition CK06-06</strain>
    </source>
</reference>
<dbReference type="CDD" id="cd07731">
    <property type="entry name" value="ComA-like_MBL-fold"/>
    <property type="match status" value="1"/>
</dbReference>
<evidence type="ECO:0000259" key="2">
    <source>
        <dbReference type="SMART" id="SM00849"/>
    </source>
</evidence>
<feature type="non-terminal residue" evidence="3">
    <location>
        <position position="1"/>
    </location>
</feature>
<feature type="transmembrane region" description="Helical" evidence="1">
    <location>
        <begin position="12"/>
        <end position="33"/>
    </location>
</feature>
<keyword evidence="1" id="KW-0812">Transmembrane</keyword>
<feature type="domain" description="Metallo-beta-lactamase" evidence="2">
    <location>
        <begin position="48"/>
        <end position="254"/>
    </location>
</feature>
<comment type="caution">
    <text evidence="3">The sequence shown here is derived from an EMBL/GenBank/DDBJ whole genome shotgun (WGS) entry which is preliminary data.</text>
</comment>
<keyword evidence="1" id="KW-0472">Membrane</keyword>
<dbReference type="InterPro" id="IPR036866">
    <property type="entry name" value="RibonucZ/Hydroxyglut_hydro"/>
</dbReference>
<keyword evidence="1" id="KW-1133">Transmembrane helix</keyword>
<dbReference type="InterPro" id="IPR052159">
    <property type="entry name" value="Competence_DNA_uptake"/>
</dbReference>
<sequence>LTVGFTPRLRRALRYFAAILAAAAVTAASFYLFSGHASVEVTFLDVSQGESIFIKTSEGKTILVDGGSSNIKDVGRRVLLPFFRNQGVRRLDYILITHFDLDHYSGLSEVIRNLKVDLILRGPMEPVDKEPAFEEFISEIKSQKIPTRTVKAGDVIRLDSETRLDILSPDEKLVESGELSVNNGSVVAKLVHGGFSLLLGADIEHEMEYLLVRQRLFNLKSTVIKVPHHGSDSSSTTEFIRAVDPAAAVISCGSFPRAPANLDEVVERYHDRDIEVLRTDLGGAIHLKL</sequence>
<dbReference type="InterPro" id="IPR001279">
    <property type="entry name" value="Metallo-B-lactamas"/>
</dbReference>
<accession>X1SMP0</accession>
<feature type="non-terminal residue" evidence="3">
    <location>
        <position position="289"/>
    </location>
</feature>
<protein>
    <recommendedName>
        <fullName evidence="2">Metallo-beta-lactamase domain-containing protein</fullName>
    </recommendedName>
</protein>
<evidence type="ECO:0000313" key="3">
    <source>
        <dbReference type="EMBL" id="GAI94337.1"/>
    </source>
</evidence>
<dbReference type="SUPFAM" id="SSF56281">
    <property type="entry name" value="Metallo-hydrolase/oxidoreductase"/>
    <property type="match status" value="1"/>
</dbReference>
<name>X1SMP0_9ZZZZ</name>
<dbReference type="EMBL" id="BARW01015401">
    <property type="protein sequence ID" value="GAI94337.1"/>
    <property type="molecule type" value="Genomic_DNA"/>
</dbReference>
<dbReference type="AlphaFoldDB" id="X1SMP0"/>
<dbReference type="InterPro" id="IPR035681">
    <property type="entry name" value="ComA-like_MBL"/>
</dbReference>
<dbReference type="SMART" id="SM00849">
    <property type="entry name" value="Lactamase_B"/>
    <property type="match status" value="1"/>
</dbReference>
<evidence type="ECO:0000256" key="1">
    <source>
        <dbReference type="SAM" id="Phobius"/>
    </source>
</evidence>
<dbReference type="Pfam" id="PF00753">
    <property type="entry name" value="Lactamase_B"/>
    <property type="match status" value="1"/>
</dbReference>
<dbReference type="PANTHER" id="PTHR30619">
    <property type="entry name" value="DNA INTERNALIZATION/COMPETENCE PROTEIN COMEC/REC2"/>
    <property type="match status" value="1"/>
</dbReference>
<dbReference type="Gene3D" id="3.60.15.10">
    <property type="entry name" value="Ribonuclease Z/Hydroxyacylglutathione hydrolase-like"/>
    <property type="match status" value="1"/>
</dbReference>
<gene>
    <name evidence="3" type="ORF">S12H4_27042</name>
</gene>
<organism evidence="3">
    <name type="scientific">marine sediment metagenome</name>
    <dbReference type="NCBI Taxonomy" id="412755"/>
    <lineage>
        <taxon>unclassified sequences</taxon>
        <taxon>metagenomes</taxon>
        <taxon>ecological metagenomes</taxon>
    </lineage>
</organism>
<dbReference type="PANTHER" id="PTHR30619:SF1">
    <property type="entry name" value="RECOMBINATION PROTEIN 2"/>
    <property type="match status" value="1"/>
</dbReference>
<proteinExistence type="predicted"/>